<reference evidence="1 2" key="1">
    <citation type="journal article" date="2013" name="Nat. Commun.">
        <title>The evolution and pathogenic mechanisms of the rice sheath blight pathogen.</title>
        <authorList>
            <person name="Zheng A."/>
            <person name="Lin R."/>
            <person name="Xu L."/>
            <person name="Qin P."/>
            <person name="Tang C."/>
            <person name="Ai P."/>
            <person name="Zhang D."/>
            <person name="Liu Y."/>
            <person name="Sun Z."/>
            <person name="Feng H."/>
            <person name="Wang Y."/>
            <person name="Chen Y."/>
            <person name="Liang X."/>
            <person name="Fu R."/>
            <person name="Li Q."/>
            <person name="Zhang J."/>
            <person name="Yu X."/>
            <person name="Xie Z."/>
            <person name="Ding L."/>
            <person name="Guan P."/>
            <person name="Tang J."/>
            <person name="Liang Y."/>
            <person name="Wang S."/>
            <person name="Deng Q."/>
            <person name="Li S."/>
            <person name="Zhu J."/>
            <person name="Wang L."/>
            <person name="Liu H."/>
            <person name="Li P."/>
        </authorList>
    </citation>
    <scope>NUCLEOTIDE SEQUENCE [LARGE SCALE GENOMIC DNA]</scope>
    <source>
        <strain evidence="2">AG-1 IA</strain>
    </source>
</reference>
<gene>
    <name evidence="1" type="ORF">AG1IA_04741</name>
</gene>
<keyword evidence="2" id="KW-1185">Reference proteome</keyword>
<dbReference type="HOGENOM" id="CLU_1994141_0_0_1"/>
<evidence type="ECO:0000313" key="1">
    <source>
        <dbReference type="EMBL" id="ELU41234.1"/>
    </source>
</evidence>
<dbReference type="Proteomes" id="UP000011668">
    <property type="component" value="Unassembled WGS sequence"/>
</dbReference>
<accession>L8WY04</accession>
<proteinExistence type="predicted"/>
<evidence type="ECO:0000313" key="2">
    <source>
        <dbReference type="Proteomes" id="UP000011668"/>
    </source>
</evidence>
<dbReference type="AlphaFoldDB" id="L8WY04"/>
<sequence>MMVTARHSRLPLHQIASFLPHVYHDNISMRRHGSPCKGTRSGFAGAYTLALSVHVQKKNCRESRDSSGPYSQGIFGKTRVARHSIAWQGEARVECRTGWNKIRPSVTPFLPSRICRVRVSFSAVA</sequence>
<name>L8WY04_THACA</name>
<dbReference type="EMBL" id="AFRT01001104">
    <property type="protein sequence ID" value="ELU41234.1"/>
    <property type="molecule type" value="Genomic_DNA"/>
</dbReference>
<comment type="caution">
    <text evidence="1">The sequence shown here is derived from an EMBL/GenBank/DDBJ whole genome shotgun (WGS) entry which is preliminary data.</text>
</comment>
<organism evidence="1 2">
    <name type="scientific">Thanatephorus cucumeris (strain AG1-IA)</name>
    <name type="common">Rice sheath blight fungus</name>
    <name type="synonym">Rhizoctonia solani</name>
    <dbReference type="NCBI Taxonomy" id="983506"/>
    <lineage>
        <taxon>Eukaryota</taxon>
        <taxon>Fungi</taxon>
        <taxon>Dikarya</taxon>
        <taxon>Basidiomycota</taxon>
        <taxon>Agaricomycotina</taxon>
        <taxon>Agaricomycetes</taxon>
        <taxon>Cantharellales</taxon>
        <taxon>Ceratobasidiaceae</taxon>
        <taxon>Rhizoctonia</taxon>
        <taxon>Rhizoctonia solani AG-1</taxon>
    </lineage>
</organism>
<protein>
    <submittedName>
        <fullName evidence="1">Uncharacterized protein</fullName>
    </submittedName>
</protein>